<name>A0A915DMI4_9BILA</name>
<proteinExistence type="predicted"/>
<organism evidence="2 3">
    <name type="scientific">Ditylenchus dipsaci</name>
    <dbReference type="NCBI Taxonomy" id="166011"/>
    <lineage>
        <taxon>Eukaryota</taxon>
        <taxon>Metazoa</taxon>
        <taxon>Ecdysozoa</taxon>
        <taxon>Nematoda</taxon>
        <taxon>Chromadorea</taxon>
        <taxon>Rhabditida</taxon>
        <taxon>Tylenchina</taxon>
        <taxon>Tylenchomorpha</taxon>
        <taxon>Sphaerularioidea</taxon>
        <taxon>Anguinidae</taxon>
        <taxon>Anguininae</taxon>
        <taxon>Ditylenchus</taxon>
    </lineage>
</organism>
<feature type="compositionally biased region" description="Polar residues" evidence="1">
    <location>
        <begin position="47"/>
        <end position="57"/>
    </location>
</feature>
<dbReference type="WBParaSite" id="jg2094">
    <property type="protein sequence ID" value="jg2094"/>
    <property type="gene ID" value="jg2094"/>
</dbReference>
<evidence type="ECO:0000313" key="2">
    <source>
        <dbReference type="Proteomes" id="UP000887574"/>
    </source>
</evidence>
<feature type="region of interest" description="Disordered" evidence="1">
    <location>
        <begin position="47"/>
        <end position="85"/>
    </location>
</feature>
<dbReference type="AlphaFoldDB" id="A0A915DMI4"/>
<sequence length="85" mass="9113">MTSRAAPLKQESVIEPIRTRGDLNGFSVKSEENSLGTSLSNRMVLSKANSDTSTGANPTAAIENERFQLSRQDASVMSRKSPLGS</sequence>
<protein>
    <submittedName>
        <fullName evidence="3">Uncharacterized protein</fullName>
    </submittedName>
</protein>
<accession>A0A915DMI4</accession>
<evidence type="ECO:0000313" key="3">
    <source>
        <dbReference type="WBParaSite" id="jg2094"/>
    </source>
</evidence>
<dbReference type="Proteomes" id="UP000887574">
    <property type="component" value="Unplaced"/>
</dbReference>
<evidence type="ECO:0000256" key="1">
    <source>
        <dbReference type="SAM" id="MobiDB-lite"/>
    </source>
</evidence>
<reference evidence="3" key="1">
    <citation type="submission" date="2022-11" db="UniProtKB">
        <authorList>
            <consortium name="WormBaseParasite"/>
        </authorList>
    </citation>
    <scope>IDENTIFICATION</scope>
</reference>
<keyword evidence="2" id="KW-1185">Reference proteome</keyword>